<organism evidence="1 2">
    <name type="scientific">Bacillus pseudomycoides</name>
    <dbReference type="NCBI Taxonomy" id="64104"/>
    <lineage>
        <taxon>Bacteria</taxon>
        <taxon>Bacillati</taxon>
        <taxon>Bacillota</taxon>
        <taxon>Bacilli</taxon>
        <taxon>Bacillales</taxon>
        <taxon>Bacillaceae</taxon>
        <taxon>Bacillus</taxon>
        <taxon>Bacillus cereus group</taxon>
    </lineage>
</organism>
<accession>A0A2B6JR37</accession>
<evidence type="ECO:0008006" key="3">
    <source>
        <dbReference type="Google" id="ProtNLM"/>
    </source>
</evidence>
<dbReference type="InterPro" id="IPR024984">
    <property type="entry name" value="DUF3888"/>
</dbReference>
<reference evidence="1 2" key="1">
    <citation type="submission" date="2017-09" db="EMBL/GenBank/DDBJ databases">
        <title>Large-scale bioinformatics analysis of Bacillus genomes uncovers conserved roles of natural products in bacterial physiology.</title>
        <authorList>
            <consortium name="Agbiome Team Llc"/>
            <person name="Bleich R.M."/>
            <person name="Grubbs K.J."/>
            <person name="Santa Maria K.C."/>
            <person name="Allen S.E."/>
            <person name="Farag S."/>
            <person name="Shank E.A."/>
            <person name="Bowers A."/>
        </authorList>
    </citation>
    <scope>NUCLEOTIDE SEQUENCE [LARGE SCALE GENOMIC DNA]</scope>
    <source>
        <strain evidence="1 2">AFS009893</strain>
    </source>
</reference>
<comment type="caution">
    <text evidence="1">The sequence shown here is derived from an EMBL/GenBank/DDBJ whole genome shotgun (WGS) entry which is preliminary data.</text>
</comment>
<evidence type="ECO:0000313" key="1">
    <source>
        <dbReference type="EMBL" id="PEM68236.1"/>
    </source>
</evidence>
<protein>
    <recommendedName>
        <fullName evidence="3">DUF3888 domain-containing protein</fullName>
    </recommendedName>
</protein>
<dbReference type="Proteomes" id="UP000219775">
    <property type="component" value="Unassembled WGS sequence"/>
</dbReference>
<gene>
    <name evidence="1" type="ORF">CN613_15560</name>
</gene>
<sequence>MLKHKLSIIFCGIIITFFFISPLKGKATNVCNKDFYDSYNTLLAPYASQVIRKQLGTYHQYSLTETKVIKVERYPKGTFNFLVTVEYHTYVNAHNPPNYKVTITFNIDPSGIKVKEVKQQQE</sequence>
<proteinExistence type="predicted"/>
<dbReference type="Pfam" id="PF13027">
    <property type="entry name" value="DUF3888"/>
    <property type="match status" value="1"/>
</dbReference>
<evidence type="ECO:0000313" key="2">
    <source>
        <dbReference type="Proteomes" id="UP000219775"/>
    </source>
</evidence>
<dbReference type="RefSeq" id="WP_097849563.1">
    <property type="nucleotide sequence ID" value="NZ_NUBH01000120.1"/>
</dbReference>
<dbReference type="EMBL" id="NUDP01000056">
    <property type="protein sequence ID" value="PEM68236.1"/>
    <property type="molecule type" value="Genomic_DNA"/>
</dbReference>
<name>A0A2B6JR37_9BACI</name>
<dbReference type="AlphaFoldDB" id="A0A2B6JR37"/>